<dbReference type="Proteomes" id="UP000800200">
    <property type="component" value="Unassembled WGS sequence"/>
</dbReference>
<keyword evidence="2" id="KW-1185">Reference proteome</keyword>
<name>A0A6A6E652_9PEZI</name>
<evidence type="ECO:0000313" key="2">
    <source>
        <dbReference type="Proteomes" id="UP000800200"/>
    </source>
</evidence>
<dbReference type="AlphaFoldDB" id="A0A6A6E652"/>
<gene>
    <name evidence="1" type="ORF">K469DRAFT_704996</name>
</gene>
<proteinExistence type="predicted"/>
<evidence type="ECO:0000313" key="1">
    <source>
        <dbReference type="EMBL" id="KAF2187304.1"/>
    </source>
</evidence>
<dbReference type="EMBL" id="ML994627">
    <property type="protein sequence ID" value="KAF2187304.1"/>
    <property type="molecule type" value="Genomic_DNA"/>
</dbReference>
<dbReference type="OrthoDB" id="4487429at2759"/>
<sequence>MRTPRHLQNPNYTRAQLGQLAHSNTSTPTCRAVFYRDSVSIWAWPSLGGLVVLERATALDFDFLGLDSVSPPTCRDSDQDAEDDFCKRLLLLGAKWFDSEERYRFVASVAEDDDRAILALEAGKERPPTMMERRWVSVALNNGVNANNGLWVVEFETNLFGMQEKYNLVPDDAGKVGLAKTMDEKCKILKGMGAKFYSTLGDYDGAACLNMWEWKTEGELGPLLKAPFEEE</sequence>
<reference evidence="1" key="1">
    <citation type="journal article" date="2020" name="Stud. Mycol.">
        <title>101 Dothideomycetes genomes: a test case for predicting lifestyles and emergence of pathogens.</title>
        <authorList>
            <person name="Haridas S."/>
            <person name="Albert R."/>
            <person name="Binder M."/>
            <person name="Bloem J."/>
            <person name="Labutti K."/>
            <person name="Salamov A."/>
            <person name="Andreopoulos B."/>
            <person name="Baker S."/>
            <person name="Barry K."/>
            <person name="Bills G."/>
            <person name="Bluhm B."/>
            <person name="Cannon C."/>
            <person name="Castanera R."/>
            <person name="Culley D."/>
            <person name="Daum C."/>
            <person name="Ezra D."/>
            <person name="Gonzalez J."/>
            <person name="Henrissat B."/>
            <person name="Kuo A."/>
            <person name="Liang C."/>
            <person name="Lipzen A."/>
            <person name="Lutzoni F."/>
            <person name="Magnuson J."/>
            <person name="Mondo S."/>
            <person name="Nolan M."/>
            <person name="Ohm R."/>
            <person name="Pangilinan J."/>
            <person name="Park H.-J."/>
            <person name="Ramirez L."/>
            <person name="Alfaro M."/>
            <person name="Sun H."/>
            <person name="Tritt A."/>
            <person name="Yoshinaga Y."/>
            <person name="Zwiers L.-H."/>
            <person name="Turgeon B."/>
            <person name="Goodwin S."/>
            <person name="Spatafora J."/>
            <person name="Crous P."/>
            <person name="Grigoriev I."/>
        </authorList>
    </citation>
    <scope>NUCLEOTIDE SEQUENCE</scope>
    <source>
        <strain evidence="1">CBS 207.26</strain>
    </source>
</reference>
<organism evidence="1 2">
    <name type="scientific">Zopfia rhizophila CBS 207.26</name>
    <dbReference type="NCBI Taxonomy" id="1314779"/>
    <lineage>
        <taxon>Eukaryota</taxon>
        <taxon>Fungi</taxon>
        <taxon>Dikarya</taxon>
        <taxon>Ascomycota</taxon>
        <taxon>Pezizomycotina</taxon>
        <taxon>Dothideomycetes</taxon>
        <taxon>Dothideomycetes incertae sedis</taxon>
        <taxon>Zopfiaceae</taxon>
        <taxon>Zopfia</taxon>
    </lineage>
</organism>
<accession>A0A6A6E652</accession>
<protein>
    <submittedName>
        <fullName evidence="1">Uncharacterized protein</fullName>
    </submittedName>
</protein>